<gene>
    <name evidence="2" type="ORF">BECKFW1821C_GA0114237_106115</name>
</gene>
<evidence type="ECO:0000313" key="2">
    <source>
        <dbReference type="EMBL" id="VFJ74341.1"/>
    </source>
</evidence>
<feature type="compositionally biased region" description="Polar residues" evidence="1">
    <location>
        <begin position="97"/>
        <end position="109"/>
    </location>
</feature>
<feature type="region of interest" description="Disordered" evidence="1">
    <location>
        <begin position="79"/>
        <end position="109"/>
    </location>
</feature>
<proteinExistence type="predicted"/>
<evidence type="ECO:0000256" key="1">
    <source>
        <dbReference type="SAM" id="MobiDB-lite"/>
    </source>
</evidence>
<dbReference type="AlphaFoldDB" id="A0A450TXY5"/>
<reference evidence="2" key="1">
    <citation type="submission" date="2019-02" db="EMBL/GenBank/DDBJ databases">
        <authorList>
            <person name="Gruber-Vodicka R. H."/>
            <person name="Seah K. B. B."/>
        </authorList>
    </citation>
    <scope>NUCLEOTIDE SEQUENCE</scope>
    <source>
        <strain evidence="2">BECK_BZ131</strain>
    </source>
</reference>
<name>A0A450TXY5_9GAMM</name>
<protein>
    <submittedName>
        <fullName evidence="2">Uncharacterized protein</fullName>
    </submittedName>
</protein>
<dbReference type="EMBL" id="CAADFE010000061">
    <property type="protein sequence ID" value="VFJ74341.1"/>
    <property type="molecule type" value="Genomic_DNA"/>
</dbReference>
<organism evidence="2">
    <name type="scientific">Candidatus Kentrum sp. FW</name>
    <dbReference type="NCBI Taxonomy" id="2126338"/>
    <lineage>
        <taxon>Bacteria</taxon>
        <taxon>Pseudomonadati</taxon>
        <taxon>Pseudomonadota</taxon>
        <taxon>Gammaproteobacteria</taxon>
        <taxon>Candidatus Kentrum</taxon>
    </lineage>
</organism>
<accession>A0A450TXY5</accession>
<sequence>MGTAPDTPAITTNTQYGAFAQGVARIDLVSLSPEYRGGDDSPPKFEFKQRIIMSPEGFPHSFDIMQGLVGQLLEKGVIQKHRSESRAATDTTDTQQKSSDGFSASINNN</sequence>